<dbReference type="SUPFAM" id="SSF55856">
    <property type="entry name" value="Cytochrome b5-like heme/steroid binding domain"/>
    <property type="match status" value="1"/>
</dbReference>
<dbReference type="Proteomes" id="UP000789759">
    <property type="component" value="Unassembled WGS sequence"/>
</dbReference>
<dbReference type="Pfam" id="PF12796">
    <property type="entry name" value="Ank_2"/>
    <property type="match status" value="1"/>
</dbReference>
<dbReference type="SMART" id="SM00248">
    <property type="entry name" value="ANK"/>
    <property type="match status" value="6"/>
</dbReference>
<dbReference type="GO" id="GO:0006031">
    <property type="term" value="P:chitin biosynthetic process"/>
    <property type="evidence" value="ECO:0007669"/>
    <property type="project" value="TreeGrafter"/>
</dbReference>
<feature type="transmembrane region" description="Helical" evidence="12">
    <location>
        <begin position="410"/>
        <end position="431"/>
    </location>
</feature>
<evidence type="ECO:0000256" key="3">
    <source>
        <dbReference type="ARBA" id="ARBA00022475"/>
    </source>
</evidence>
<evidence type="ECO:0000256" key="11">
    <source>
        <dbReference type="SAM" id="MobiDB-lite"/>
    </source>
</evidence>
<dbReference type="PROSITE" id="PS50088">
    <property type="entry name" value="ANK_REPEAT"/>
    <property type="match status" value="3"/>
</dbReference>
<dbReference type="InterPro" id="IPR036400">
    <property type="entry name" value="Cyt_B5-like_heme/steroid_sf"/>
</dbReference>
<dbReference type="InterPro" id="IPR036770">
    <property type="entry name" value="Ankyrin_rpt-contain_sf"/>
</dbReference>
<sequence length="1332" mass="148887">MSYNNDGYYQPPYSSASSMQTPTRTPPPIVDAPTNPSTAIFNAILHDNVGLVRSILNQTHYDLNNLRNKDGKTPLMVAACENCPHVTRFLCKLDNLIIDFQNNDGDSALHQASAAGKVEIVEILINANACVDLCNNENITPLIVAAYNGHADVCQVLIDLGNANVNSQDNSRKSALTLAAYEGHMEVIKLLLSRGADVNIIDEYGWTPLMLAAFSGRSNVCHLLLENNANRHITAKNGKTAVVLAREAGHHGTADCIENYVSGVPLPLPSRIQAPPSNIAPKDSSDPVPYSAPYAKSDYFHIPIPSVEDPYSSPRGFMMPLERRDTRRSLQPKNSSRRKTLYVNVDVNSTGDKVPHITTAPHVRKDMAPRDKKTLWVYFSWAVTACCIGPFLSACCRMKDPNTRQAWREKVALCFIILCISLFMGFLTFGFSQFACQIQRPLYPQEILRLYGPDAPGMKVHIVRGRLYNTGVYFSSGSHRPIFPFNDSDLFPLVSERFGKDISDYFPPDNQALGCNIIPVNNGSICDLAIKTGDNRYHCHTSPASNEVLKNLDLNLFVGYTWDNISNTKNNLFVYNENVYDLSAYLNLQSDNQWFGSNATAWLLSLVGRDATMDIIRTQKTKGIAKCFDHFLVGKIDGTTIGCVATSSILLMMTIIFISITLIKFLSAVAFDWFLSWQLGKISKVPKPDDDITHILLLVTCYSEGEQSMRTTLDSLAETDYSDKHKLLFVIADGNITGSDNDKPTPQICKDLLEPFDPTAPAPEPKSYHAIGDGLRQHNMAEVSIGYYVAGTHRVPMCLVNKIGTELERKGPKAGNRGKRDSQLILMKWLSHICFDERLTPLEFELFEKVRTLTGVTPNAYEMVLMVDADTSVKSDSVSHMVAAMERDPKVMGLCGETKIANKSTSWVTMIQVFEYYISHHLGKSFESIFGGVTCLPGCFCMYRIKVPKYDGHMVPILANPDIVEVYSSNNVETLHQKNLLLLGEDRYLTTLMLRTFPKRKMIYVPSAICKTVVPDSFKVLLSQRRRWINSTLHNLMELILVPQLCGIFCCSMQFVIFLELVGTVVLPSSLLFMIYLAFSAMRGSDVSVPLIFIASTYFLQAFLIIFTSHRPVYIMWMIVFILATPIWYFILPLYAFWHFDDFSWGATRKITGEDNGHGGNDFDQFDSAKIPMKKWAQWKAEQMNISEKIIVDEYRINRNNNNKGLTTPQKVPLSERHNQMNNLPPGENNGETTKQTSRDYKYTGRKPVGELQPSNGHRFDSRRPVGGPSQAIAFSSSDVSQNIAPSPGHNGSQSRSLPRVPLSRTNFETNGKPIGPRSPESNKSYGDPSIV</sequence>
<keyword evidence="4" id="KW-0328">Glycosyltransferase</keyword>
<keyword evidence="9" id="KW-0325">Glycoprotein</keyword>
<dbReference type="PROSITE" id="PS50297">
    <property type="entry name" value="ANK_REP_REGION"/>
    <property type="match status" value="3"/>
</dbReference>
<evidence type="ECO:0000313" key="14">
    <source>
        <dbReference type="EMBL" id="CAG8699021.1"/>
    </source>
</evidence>
<dbReference type="InterPro" id="IPR002110">
    <property type="entry name" value="Ankyrin_rpt"/>
</dbReference>
<dbReference type="Pfam" id="PF03142">
    <property type="entry name" value="Chitin_synth_2"/>
    <property type="match status" value="1"/>
</dbReference>
<dbReference type="Pfam" id="PF22997">
    <property type="entry name" value="CHS4"/>
    <property type="match status" value="1"/>
</dbReference>
<dbReference type="EMBL" id="CAJVQA010010637">
    <property type="protein sequence ID" value="CAG8699021.1"/>
    <property type="molecule type" value="Genomic_DNA"/>
</dbReference>
<evidence type="ECO:0000256" key="4">
    <source>
        <dbReference type="ARBA" id="ARBA00022676"/>
    </source>
</evidence>
<dbReference type="OrthoDB" id="370884at2759"/>
<keyword evidence="10" id="KW-0040">ANK repeat</keyword>
<comment type="subcellular location">
    <subcellularLocation>
        <location evidence="1">Cell membrane</location>
        <topology evidence="1">Multi-pass membrane protein</topology>
    </subcellularLocation>
</comment>
<dbReference type="EC" id="2.4.1.16" evidence="2"/>
<feature type="compositionally biased region" description="Polar residues" evidence="11">
    <location>
        <begin position="1"/>
        <end position="23"/>
    </location>
</feature>
<dbReference type="SUPFAM" id="SSF53448">
    <property type="entry name" value="Nucleotide-diphospho-sugar transferases"/>
    <property type="match status" value="1"/>
</dbReference>
<keyword evidence="15" id="KW-1185">Reference proteome</keyword>
<keyword evidence="6 12" id="KW-0812">Transmembrane</keyword>
<evidence type="ECO:0000256" key="8">
    <source>
        <dbReference type="ARBA" id="ARBA00023136"/>
    </source>
</evidence>
<dbReference type="PANTHER" id="PTHR22914">
    <property type="entry name" value="CHITIN SYNTHASE"/>
    <property type="match status" value="1"/>
</dbReference>
<keyword evidence="3" id="KW-1003">Cell membrane</keyword>
<feature type="domain" description="Chitin synthase 4-like" evidence="13">
    <location>
        <begin position="558"/>
        <end position="630"/>
    </location>
</feature>
<evidence type="ECO:0000259" key="13">
    <source>
        <dbReference type="Pfam" id="PF22997"/>
    </source>
</evidence>
<dbReference type="GO" id="GO:0005886">
    <property type="term" value="C:plasma membrane"/>
    <property type="evidence" value="ECO:0007669"/>
    <property type="project" value="UniProtKB-SubCell"/>
</dbReference>
<protein>
    <recommendedName>
        <fullName evidence="2">chitin synthase</fullName>
        <ecNumber evidence="2">2.4.1.16</ecNumber>
    </recommendedName>
</protein>
<keyword evidence="5" id="KW-0808">Transferase</keyword>
<feature type="transmembrane region" description="Helical" evidence="12">
    <location>
        <begin position="649"/>
        <end position="675"/>
    </location>
</feature>
<feature type="region of interest" description="Disordered" evidence="11">
    <location>
        <begin position="1201"/>
        <end position="1332"/>
    </location>
</feature>
<evidence type="ECO:0000256" key="7">
    <source>
        <dbReference type="ARBA" id="ARBA00022989"/>
    </source>
</evidence>
<feature type="repeat" description="ANK" evidence="10">
    <location>
        <begin position="204"/>
        <end position="236"/>
    </location>
</feature>
<evidence type="ECO:0000256" key="5">
    <source>
        <dbReference type="ARBA" id="ARBA00022679"/>
    </source>
</evidence>
<feature type="repeat" description="ANK" evidence="10">
    <location>
        <begin position="104"/>
        <end position="136"/>
    </location>
</feature>
<dbReference type="GO" id="GO:0030428">
    <property type="term" value="C:cell septum"/>
    <property type="evidence" value="ECO:0007669"/>
    <property type="project" value="TreeGrafter"/>
</dbReference>
<reference evidence="14" key="1">
    <citation type="submission" date="2021-06" db="EMBL/GenBank/DDBJ databases">
        <authorList>
            <person name="Kallberg Y."/>
            <person name="Tangrot J."/>
            <person name="Rosling A."/>
        </authorList>
    </citation>
    <scope>NUCLEOTIDE SEQUENCE</scope>
    <source>
        <strain evidence="14">FL966</strain>
    </source>
</reference>
<dbReference type="CDD" id="cd04190">
    <property type="entry name" value="Chitin_synth_C"/>
    <property type="match status" value="1"/>
</dbReference>
<evidence type="ECO:0000313" key="15">
    <source>
        <dbReference type="Proteomes" id="UP000789759"/>
    </source>
</evidence>
<evidence type="ECO:0000256" key="12">
    <source>
        <dbReference type="SAM" id="Phobius"/>
    </source>
</evidence>
<feature type="region of interest" description="Disordered" evidence="11">
    <location>
        <begin position="1"/>
        <end position="27"/>
    </location>
</feature>
<evidence type="ECO:0000256" key="6">
    <source>
        <dbReference type="ARBA" id="ARBA00022692"/>
    </source>
</evidence>
<evidence type="ECO:0000256" key="1">
    <source>
        <dbReference type="ARBA" id="ARBA00004651"/>
    </source>
</evidence>
<gene>
    <name evidence="14" type="ORF">CPELLU_LOCUS11716</name>
</gene>
<feature type="transmembrane region" description="Helical" evidence="12">
    <location>
        <begin position="1061"/>
        <end position="1079"/>
    </location>
</feature>
<feature type="compositionally biased region" description="Polar residues" evidence="11">
    <location>
        <begin position="1273"/>
        <end position="1297"/>
    </location>
</feature>
<dbReference type="SUPFAM" id="SSF48403">
    <property type="entry name" value="Ankyrin repeat"/>
    <property type="match status" value="1"/>
</dbReference>
<dbReference type="PANTHER" id="PTHR22914:SF16">
    <property type="entry name" value="CHITIN SYNTHASE 3"/>
    <property type="match status" value="1"/>
</dbReference>
<keyword evidence="7 12" id="KW-1133">Transmembrane helix</keyword>
<comment type="caution">
    <text evidence="14">The sequence shown here is derived from an EMBL/GenBank/DDBJ whole genome shotgun (WGS) entry which is preliminary data.</text>
</comment>
<keyword evidence="8 12" id="KW-0472">Membrane</keyword>
<proteinExistence type="predicted"/>
<name>A0A9N9HPJ3_9GLOM</name>
<dbReference type="InterPro" id="IPR004835">
    <property type="entry name" value="Chitin_synth"/>
</dbReference>
<dbReference type="PRINTS" id="PR01415">
    <property type="entry name" value="ANKYRIN"/>
</dbReference>
<dbReference type="InterPro" id="IPR054295">
    <property type="entry name" value="CHS4-like_dom"/>
</dbReference>
<feature type="transmembrane region" description="Helical" evidence="12">
    <location>
        <begin position="1091"/>
        <end position="1108"/>
    </location>
</feature>
<evidence type="ECO:0000256" key="10">
    <source>
        <dbReference type="PROSITE-ProRule" id="PRU00023"/>
    </source>
</evidence>
<evidence type="ECO:0000256" key="9">
    <source>
        <dbReference type="ARBA" id="ARBA00023180"/>
    </source>
</evidence>
<dbReference type="GO" id="GO:0004100">
    <property type="term" value="F:chitin synthase activity"/>
    <property type="evidence" value="ECO:0007669"/>
    <property type="project" value="UniProtKB-EC"/>
</dbReference>
<feature type="transmembrane region" description="Helical" evidence="12">
    <location>
        <begin position="375"/>
        <end position="398"/>
    </location>
</feature>
<dbReference type="Gene3D" id="1.25.40.20">
    <property type="entry name" value="Ankyrin repeat-containing domain"/>
    <property type="match status" value="1"/>
</dbReference>
<feature type="compositionally biased region" description="Polar residues" evidence="11">
    <location>
        <begin position="1201"/>
        <end position="1210"/>
    </location>
</feature>
<feature type="transmembrane region" description="Helical" evidence="12">
    <location>
        <begin position="1114"/>
        <end position="1140"/>
    </location>
</feature>
<dbReference type="Pfam" id="PF13637">
    <property type="entry name" value="Ank_4"/>
    <property type="match status" value="1"/>
</dbReference>
<feature type="repeat" description="ANK" evidence="10">
    <location>
        <begin position="171"/>
        <end position="203"/>
    </location>
</feature>
<organism evidence="14 15">
    <name type="scientific">Cetraspora pellucida</name>
    <dbReference type="NCBI Taxonomy" id="1433469"/>
    <lineage>
        <taxon>Eukaryota</taxon>
        <taxon>Fungi</taxon>
        <taxon>Fungi incertae sedis</taxon>
        <taxon>Mucoromycota</taxon>
        <taxon>Glomeromycotina</taxon>
        <taxon>Glomeromycetes</taxon>
        <taxon>Diversisporales</taxon>
        <taxon>Gigasporaceae</taxon>
        <taxon>Cetraspora</taxon>
    </lineage>
</organism>
<accession>A0A9N9HPJ3</accession>
<evidence type="ECO:0000256" key="2">
    <source>
        <dbReference type="ARBA" id="ARBA00012543"/>
    </source>
</evidence>
<dbReference type="InterPro" id="IPR029044">
    <property type="entry name" value="Nucleotide-diphossugar_trans"/>
</dbReference>